<accession>A0A0A1T994</accession>
<name>A0A0A1T994_9HYPO</name>
<feature type="transmembrane region" description="Helical" evidence="1">
    <location>
        <begin position="111"/>
        <end position="132"/>
    </location>
</feature>
<dbReference type="Proteomes" id="UP000039046">
    <property type="component" value="Unassembled WGS sequence"/>
</dbReference>
<dbReference type="PANTHER" id="PTHR38421">
    <property type="entry name" value="TRANSMEMBRANE PROTEIN USGS"/>
    <property type="match status" value="1"/>
</dbReference>
<feature type="transmembrane region" description="Helical" evidence="1">
    <location>
        <begin position="205"/>
        <end position="229"/>
    </location>
</feature>
<feature type="transmembrane region" description="Helical" evidence="1">
    <location>
        <begin position="295"/>
        <end position="320"/>
    </location>
</feature>
<evidence type="ECO:0000256" key="1">
    <source>
        <dbReference type="SAM" id="Phobius"/>
    </source>
</evidence>
<organism evidence="2 3">
    <name type="scientific">[Torrubiella] hemipterigena</name>
    <dbReference type="NCBI Taxonomy" id="1531966"/>
    <lineage>
        <taxon>Eukaryota</taxon>
        <taxon>Fungi</taxon>
        <taxon>Dikarya</taxon>
        <taxon>Ascomycota</taxon>
        <taxon>Pezizomycotina</taxon>
        <taxon>Sordariomycetes</taxon>
        <taxon>Hypocreomycetidae</taxon>
        <taxon>Hypocreales</taxon>
        <taxon>Clavicipitaceae</taxon>
        <taxon>Clavicipitaceae incertae sedis</taxon>
        <taxon>'Torrubiella' clade</taxon>
    </lineage>
</organism>
<dbReference type="EMBL" id="CDHN01000001">
    <property type="protein sequence ID" value="CEJ82852.1"/>
    <property type="molecule type" value="Genomic_DNA"/>
</dbReference>
<evidence type="ECO:0008006" key="4">
    <source>
        <dbReference type="Google" id="ProtNLM"/>
    </source>
</evidence>
<protein>
    <recommendedName>
        <fullName evidence="4">Transmembrane protein UsgS</fullName>
    </recommendedName>
</protein>
<feature type="transmembrane region" description="Helical" evidence="1">
    <location>
        <begin position="63"/>
        <end position="91"/>
    </location>
</feature>
<proteinExistence type="predicted"/>
<dbReference type="HOGENOM" id="CLU_045443_0_0_1"/>
<reference evidence="2 3" key="1">
    <citation type="journal article" date="2015" name="Genome Announc.">
        <title>Draft Genome Sequence and Gene Annotation of the Entomopathogenic Fungus Verticillium hemipterigenum.</title>
        <authorList>
            <person name="Horn F."/>
            <person name="Habel A."/>
            <person name="Scharf D.H."/>
            <person name="Dworschak J."/>
            <person name="Brakhage A.A."/>
            <person name="Guthke R."/>
            <person name="Hertweck C."/>
            <person name="Linde J."/>
        </authorList>
    </citation>
    <scope>NUCLEOTIDE SEQUENCE [LARGE SCALE GENOMIC DNA]</scope>
</reference>
<dbReference type="AlphaFoldDB" id="A0A0A1T994"/>
<evidence type="ECO:0000313" key="2">
    <source>
        <dbReference type="EMBL" id="CEJ82852.1"/>
    </source>
</evidence>
<keyword evidence="1" id="KW-0812">Transmembrane</keyword>
<keyword evidence="3" id="KW-1185">Reference proteome</keyword>
<dbReference type="PANTHER" id="PTHR38421:SF1">
    <property type="entry name" value="TRANSMEMBRANE PROTEIN"/>
    <property type="match status" value="1"/>
</dbReference>
<dbReference type="OrthoDB" id="10041630at2759"/>
<gene>
    <name evidence="2" type="ORF">VHEMI02898</name>
</gene>
<keyword evidence="1" id="KW-1133">Transmembrane helix</keyword>
<sequence length="378" mass="42683">MTLPLDTFRDKLETLDTETIKKRLSVSHFSVNAIIRGAQLTFVGAHRALQNPNLFTSEHYKQAVIAVIVGIVIKILVELPIIFVRISIWAISLFWDLESVTWDNTLLDGLGFVSEYVLQVPLFLMTLMRYVVPTLDNLFMQSLQWVDQTYLQKHKLDDQNALRALYYPNLSMYSKSRHQQGSASASQPSMGSFLSRFGKRATTSIVIYGLSFIPILGRLVLPAAGFWTFKKAAGYGPAILVFAVSLVVPKRYLIITLQTYFSSRSLMHELLVPYLSRVGFTTKEKKHWFRSREGVLLGFGLGYYFLTKIPLVGVLIYGVAEASTAYLVTKISDPPPPPEMAAAFAASQQVWHNEHQFLSLPLSKLDSLQSRRLVEILK</sequence>
<feature type="transmembrane region" description="Helical" evidence="1">
    <location>
        <begin position="235"/>
        <end position="254"/>
    </location>
</feature>
<keyword evidence="1" id="KW-0472">Membrane</keyword>
<evidence type="ECO:0000313" key="3">
    <source>
        <dbReference type="Proteomes" id="UP000039046"/>
    </source>
</evidence>